<dbReference type="Proteomes" id="UP000631114">
    <property type="component" value="Unassembled WGS sequence"/>
</dbReference>
<protein>
    <recommendedName>
        <fullName evidence="3">Endonuclease/exonuclease/phosphatase domain-containing protein</fullName>
    </recommendedName>
</protein>
<evidence type="ECO:0000313" key="1">
    <source>
        <dbReference type="EMBL" id="KAF9619013.1"/>
    </source>
</evidence>
<keyword evidence="2" id="KW-1185">Reference proteome</keyword>
<dbReference type="OrthoDB" id="1932741at2759"/>
<evidence type="ECO:0008006" key="3">
    <source>
        <dbReference type="Google" id="ProtNLM"/>
    </source>
</evidence>
<dbReference type="EMBL" id="JADFTS010000002">
    <property type="protein sequence ID" value="KAF9619013.1"/>
    <property type="molecule type" value="Genomic_DNA"/>
</dbReference>
<sequence>MENLADNGAKVSAAAAPLFSKVAGILASLLQKEPPSIIAPNFRSNLEEAVGLQVVNTPPVEPYGKNLGFFGALNTSWIVIGDFNSITTRTEKKGGRYPNQRAMNEFMDFINNNVLLDTATLGHASPGVIGK</sequence>
<comment type="caution">
    <text evidence="1">The sequence shown here is derived from an EMBL/GenBank/DDBJ whole genome shotgun (WGS) entry which is preliminary data.</text>
</comment>
<reference evidence="1 2" key="1">
    <citation type="submission" date="2020-10" db="EMBL/GenBank/DDBJ databases">
        <title>The Coptis chinensis genome and diversification of protoberbering-type alkaloids.</title>
        <authorList>
            <person name="Wang B."/>
            <person name="Shu S."/>
            <person name="Song C."/>
            <person name="Liu Y."/>
        </authorList>
    </citation>
    <scope>NUCLEOTIDE SEQUENCE [LARGE SCALE GENOMIC DNA]</scope>
    <source>
        <strain evidence="1">HL-2020</strain>
        <tissue evidence="1">Leaf</tissue>
    </source>
</reference>
<name>A0A835M473_9MAGN</name>
<accession>A0A835M473</accession>
<gene>
    <name evidence="1" type="ORF">IFM89_003916</name>
</gene>
<organism evidence="1 2">
    <name type="scientific">Coptis chinensis</name>
    <dbReference type="NCBI Taxonomy" id="261450"/>
    <lineage>
        <taxon>Eukaryota</taxon>
        <taxon>Viridiplantae</taxon>
        <taxon>Streptophyta</taxon>
        <taxon>Embryophyta</taxon>
        <taxon>Tracheophyta</taxon>
        <taxon>Spermatophyta</taxon>
        <taxon>Magnoliopsida</taxon>
        <taxon>Ranunculales</taxon>
        <taxon>Ranunculaceae</taxon>
        <taxon>Coptidoideae</taxon>
        <taxon>Coptis</taxon>
    </lineage>
</organism>
<proteinExistence type="predicted"/>
<evidence type="ECO:0000313" key="2">
    <source>
        <dbReference type="Proteomes" id="UP000631114"/>
    </source>
</evidence>
<dbReference type="AlphaFoldDB" id="A0A835M473"/>